<dbReference type="EMBL" id="JH767239">
    <property type="protein sequence ID" value="EQC26175.1"/>
    <property type="molecule type" value="Genomic_DNA"/>
</dbReference>
<dbReference type="OrthoDB" id="125776at2759"/>
<dbReference type="InParanoid" id="T0PYM3"/>
<dbReference type="eggNOG" id="ENOG502S88S">
    <property type="taxonomic scope" value="Eukaryota"/>
</dbReference>
<dbReference type="GeneID" id="19956707"/>
<evidence type="ECO:0000313" key="3">
    <source>
        <dbReference type="EMBL" id="EQC26175.1"/>
    </source>
</evidence>
<proteinExistence type="predicted"/>
<name>T0PYM3_SAPDV</name>
<keyword evidence="4" id="KW-1185">Reference proteome</keyword>
<protein>
    <submittedName>
        <fullName evidence="3">Uncharacterized protein</fullName>
    </submittedName>
</protein>
<dbReference type="VEuPathDB" id="FungiDB:SDRG_15980"/>
<dbReference type="Proteomes" id="UP000030762">
    <property type="component" value="Unassembled WGS sequence"/>
</dbReference>
<keyword evidence="2" id="KW-0812">Transmembrane</keyword>
<organism evidence="3 4">
    <name type="scientific">Saprolegnia diclina (strain VS20)</name>
    <dbReference type="NCBI Taxonomy" id="1156394"/>
    <lineage>
        <taxon>Eukaryota</taxon>
        <taxon>Sar</taxon>
        <taxon>Stramenopiles</taxon>
        <taxon>Oomycota</taxon>
        <taxon>Saprolegniomycetes</taxon>
        <taxon>Saprolegniales</taxon>
        <taxon>Saprolegniaceae</taxon>
        <taxon>Saprolegnia</taxon>
    </lineage>
</organism>
<accession>T0PYM3</accession>
<feature type="compositionally biased region" description="Polar residues" evidence="1">
    <location>
        <begin position="15"/>
        <end position="25"/>
    </location>
</feature>
<evidence type="ECO:0000256" key="2">
    <source>
        <dbReference type="SAM" id="Phobius"/>
    </source>
</evidence>
<dbReference type="STRING" id="1156394.T0PYM3"/>
<feature type="transmembrane region" description="Helical" evidence="2">
    <location>
        <begin position="75"/>
        <end position="99"/>
    </location>
</feature>
<evidence type="ECO:0000256" key="1">
    <source>
        <dbReference type="SAM" id="MobiDB-lite"/>
    </source>
</evidence>
<evidence type="ECO:0000313" key="4">
    <source>
        <dbReference type="Proteomes" id="UP000030762"/>
    </source>
</evidence>
<gene>
    <name evidence="3" type="ORF">SDRG_15980</name>
</gene>
<feature type="region of interest" description="Disordered" evidence="1">
    <location>
        <begin position="1"/>
        <end position="33"/>
    </location>
</feature>
<reference evidence="3 4" key="1">
    <citation type="submission" date="2012-04" db="EMBL/GenBank/DDBJ databases">
        <title>The Genome Sequence of Saprolegnia declina VS20.</title>
        <authorList>
            <consortium name="The Broad Institute Genome Sequencing Platform"/>
            <person name="Russ C."/>
            <person name="Nusbaum C."/>
            <person name="Tyler B."/>
            <person name="van West P."/>
            <person name="Dieguez-Uribeondo J."/>
            <person name="de Bruijn I."/>
            <person name="Tripathy S."/>
            <person name="Jiang R."/>
            <person name="Young S.K."/>
            <person name="Zeng Q."/>
            <person name="Gargeya S."/>
            <person name="Fitzgerald M."/>
            <person name="Haas B."/>
            <person name="Abouelleil A."/>
            <person name="Alvarado L."/>
            <person name="Arachchi H.M."/>
            <person name="Berlin A."/>
            <person name="Chapman S.B."/>
            <person name="Goldberg J."/>
            <person name="Griggs A."/>
            <person name="Gujja S."/>
            <person name="Hansen M."/>
            <person name="Howarth C."/>
            <person name="Imamovic A."/>
            <person name="Larimer J."/>
            <person name="McCowen C."/>
            <person name="Montmayeur A."/>
            <person name="Murphy C."/>
            <person name="Neiman D."/>
            <person name="Pearson M."/>
            <person name="Priest M."/>
            <person name="Roberts A."/>
            <person name="Saif S."/>
            <person name="Shea T."/>
            <person name="Sisk P."/>
            <person name="Sykes S."/>
            <person name="Wortman J."/>
            <person name="Nusbaum C."/>
            <person name="Birren B."/>
        </authorList>
    </citation>
    <scope>NUCLEOTIDE SEQUENCE [LARGE SCALE GENOMIC DNA]</scope>
    <source>
        <strain evidence="3 4">VS20</strain>
    </source>
</reference>
<dbReference type="RefSeq" id="XP_008620390.1">
    <property type="nucleotide sequence ID" value="XM_008622168.1"/>
</dbReference>
<dbReference type="AlphaFoldDB" id="T0PYM3"/>
<keyword evidence="2" id="KW-0472">Membrane</keyword>
<keyword evidence="2" id="KW-1133">Transmembrane helix</keyword>
<sequence>MAVKKRRGQGKAETPPSSQVSTTSEAGERDEPSLPLPLRMALIAITSVLAEKGWRNREVVTVYLYNDKQTSTEQAMISVFAYILLMGALFASGFLLSIVTNMMKHAYFRKA</sequence>